<name>A0A6M5Z5V9_9BACT</name>
<evidence type="ECO:0000313" key="2">
    <source>
        <dbReference type="Proteomes" id="UP000503447"/>
    </source>
</evidence>
<accession>A0A6M5Z5V9</accession>
<proteinExistence type="predicted"/>
<sequence length="96" mass="9713">MTRMTRELSLVLLGSGALTLGYFAWDNEEKIAADVEKQAQKRVGGNGTTHHGGMLFLYHGGVGSTSVSGGRSPAMASVTKGGFGSIGSRVGGGLGG</sequence>
<keyword evidence="2" id="KW-1185">Reference proteome</keyword>
<organism evidence="1 2">
    <name type="scientific">Frigoriglobus tundricola</name>
    <dbReference type="NCBI Taxonomy" id="2774151"/>
    <lineage>
        <taxon>Bacteria</taxon>
        <taxon>Pseudomonadati</taxon>
        <taxon>Planctomycetota</taxon>
        <taxon>Planctomycetia</taxon>
        <taxon>Gemmatales</taxon>
        <taxon>Gemmataceae</taxon>
        <taxon>Frigoriglobus</taxon>
    </lineage>
</organism>
<evidence type="ECO:0000313" key="1">
    <source>
        <dbReference type="EMBL" id="QJX00962.1"/>
    </source>
</evidence>
<dbReference type="Proteomes" id="UP000503447">
    <property type="component" value="Chromosome"/>
</dbReference>
<dbReference type="RefSeq" id="WP_171475604.1">
    <property type="nucleotide sequence ID" value="NZ_CP053452.2"/>
</dbReference>
<dbReference type="EMBL" id="CP053452">
    <property type="protein sequence ID" value="QJX00962.1"/>
    <property type="molecule type" value="Genomic_DNA"/>
</dbReference>
<protein>
    <submittedName>
        <fullName evidence="1">Uncharacterized protein</fullName>
    </submittedName>
</protein>
<reference evidence="2" key="1">
    <citation type="submission" date="2020-05" db="EMBL/GenBank/DDBJ databases">
        <title>Frigoriglobus tundricola gen. nov., sp. nov., a psychrotolerant cellulolytic planctomycete of the family Gemmataceae with two divergent copies of 16S rRNA gene.</title>
        <authorList>
            <person name="Kulichevskaya I.S."/>
            <person name="Ivanova A.A."/>
            <person name="Naumoff D.G."/>
            <person name="Beletsky A.V."/>
            <person name="Rijpstra W.I.C."/>
            <person name="Sinninghe Damste J.S."/>
            <person name="Mardanov A.V."/>
            <person name="Ravin N.V."/>
            <person name="Dedysh S.N."/>
        </authorList>
    </citation>
    <scope>NUCLEOTIDE SEQUENCE [LARGE SCALE GENOMIC DNA]</scope>
    <source>
        <strain evidence="2">PL17</strain>
    </source>
</reference>
<dbReference type="AlphaFoldDB" id="A0A6M5Z5V9"/>
<dbReference type="KEGG" id="ftj:FTUN_8600"/>
<gene>
    <name evidence="1" type="ORF">FTUN_8600</name>
</gene>